<dbReference type="GO" id="GO:0006313">
    <property type="term" value="P:DNA transposition"/>
    <property type="evidence" value="ECO:0007669"/>
    <property type="project" value="UniProtKB-UniRule"/>
</dbReference>
<evidence type="ECO:0000259" key="11">
    <source>
        <dbReference type="PROSITE" id="PS51898"/>
    </source>
</evidence>
<keyword evidence="4 9" id="KW-0159">Chromosome partition</keyword>
<dbReference type="Gene3D" id="1.10.150.130">
    <property type="match status" value="1"/>
</dbReference>
<dbReference type="EMBL" id="CP119317">
    <property type="protein sequence ID" value="WEK55628.1"/>
    <property type="molecule type" value="Genomic_DNA"/>
</dbReference>
<keyword evidence="14" id="KW-1185">Reference proteome</keyword>
<dbReference type="InterPro" id="IPR010998">
    <property type="entry name" value="Integrase_recombinase_N"/>
</dbReference>
<evidence type="ECO:0000256" key="8">
    <source>
        <dbReference type="ARBA" id="ARBA00023306"/>
    </source>
</evidence>
<evidence type="ECO:0000313" key="13">
    <source>
        <dbReference type="EMBL" id="WEK55628.1"/>
    </source>
</evidence>
<sequence length="323" mass="37052">MTLRQWLQLFFNELLEVKRVSTNTLQSYNTDLNHFVTELENQSIVDPQQLRSAHLQAYLNELRSNGRSPATLNRKIVSIRQFCKYMTIQRALPYDPALQLESAKLEKKRPLVLSQSEMDKLLELPNLSDEYGLRDRAMIELLYASGLRVSELIALDLGHVRLEMGFLLCMGSGGKERMVPIGSQSALWVSKYIHGARGLLLNKDEHEDALFVNHLGLRLTRQGFWKTMKKYGKLLGVDLSPHTLRHTFASHLLDNGADIRAVQEMLGHVAPSTTQLYQKAPKLKIKEVYERNHPRARTSMTQSSVKEGDHEDELQKNNSHRLR</sequence>
<keyword evidence="5 9" id="KW-0229">DNA integration</keyword>
<comment type="subunit">
    <text evidence="9">Forms a cyclic heterotetrameric complex composed of two molecules of XerC and two molecules of XerD.</text>
</comment>
<comment type="subcellular location">
    <subcellularLocation>
        <location evidence="1 9">Cytoplasm</location>
    </subcellularLocation>
</comment>
<evidence type="ECO:0000256" key="4">
    <source>
        <dbReference type="ARBA" id="ARBA00022829"/>
    </source>
</evidence>
<protein>
    <recommendedName>
        <fullName evidence="9">Tyrosine recombinase XerC</fullName>
    </recommendedName>
</protein>
<evidence type="ECO:0000256" key="3">
    <source>
        <dbReference type="ARBA" id="ARBA00022618"/>
    </source>
</evidence>
<keyword evidence="7 9" id="KW-0233">DNA recombination</keyword>
<reference evidence="13" key="1">
    <citation type="submission" date="2023-03" db="EMBL/GenBank/DDBJ databases">
        <title>Andean soil-derived lignocellulolytic bacterial consortium as a source of novel taxa and putative plastic-active enzymes.</title>
        <authorList>
            <person name="Diaz-Garcia L."/>
            <person name="Chuvochina M."/>
            <person name="Feuerriegel G."/>
            <person name="Bunk B."/>
            <person name="Sproer C."/>
            <person name="Streit W.R."/>
            <person name="Rodriguez L.M."/>
            <person name="Overmann J."/>
            <person name="Jimenez D.J."/>
        </authorList>
    </citation>
    <scope>NUCLEOTIDE SEQUENCE</scope>
    <source>
        <strain evidence="13">MAG 2441</strain>
    </source>
</reference>
<dbReference type="InterPro" id="IPR002104">
    <property type="entry name" value="Integrase_catalytic"/>
</dbReference>
<accession>A0AA95JBN7</accession>
<organism evidence="13 14">
    <name type="scientific">Candidatus Cohnella colombiensis</name>
    <dbReference type="NCBI Taxonomy" id="3121368"/>
    <lineage>
        <taxon>Bacteria</taxon>
        <taxon>Bacillati</taxon>
        <taxon>Bacillota</taxon>
        <taxon>Bacilli</taxon>
        <taxon>Bacillales</taxon>
        <taxon>Paenibacillaceae</taxon>
        <taxon>Cohnella</taxon>
    </lineage>
</organism>
<evidence type="ECO:0000256" key="10">
    <source>
        <dbReference type="SAM" id="MobiDB-lite"/>
    </source>
</evidence>
<dbReference type="Pfam" id="PF00589">
    <property type="entry name" value="Phage_integrase"/>
    <property type="match status" value="1"/>
</dbReference>
<evidence type="ECO:0000259" key="12">
    <source>
        <dbReference type="PROSITE" id="PS51900"/>
    </source>
</evidence>
<comment type="function">
    <text evidence="9">Site-specific tyrosine recombinase, which acts by catalyzing the cutting and rejoining of the recombining DNA molecules. The XerC-XerD complex is essential to convert dimers of the bacterial chromosome into monomers to permit their segregation at cell division. It also contributes to the segregational stability of plasmids.</text>
</comment>
<feature type="domain" description="Tyr recombinase" evidence="11">
    <location>
        <begin position="108"/>
        <end position="290"/>
    </location>
</feature>
<dbReference type="NCBIfam" id="NF001399">
    <property type="entry name" value="PRK00283.1"/>
    <property type="match status" value="1"/>
</dbReference>
<evidence type="ECO:0000313" key="14">
    <source>
        <dbReference type="Proteomes" id="UP001178662"/>
    </source>
</evidence>
<evidence type="ECO:0000256" key="9">
    <source>
        <dbReference type="HAMAP-Rule" id="MF_01808"/>
    </source>
</evidence>
<feature type="active site" evidence="9">
    <location>
        <position position="148"/>
    </location>
</feature>
<dbReference type="Pfam" id="PF02899">
    <property type="entry name" value="Phage_int_SAM_1"/>
    <property type="match status" value="1"/>
</dbReference>
<keyword evidence="8 9" id="KW-0131">Cell cycle</keyword>
<dbReference type="CDD" id="cd00798">
    <property type="entry name" value="INT_XerDC_C"/>
    <property type="match status" value="1"/>
</dbReference>
<dbReference type="InterPro" id="IPR044068">
    <property type="entry name" value="CB"/>
</dbReference>
<dbReference type="HAMAP" id="MF_01808">
    <property type="entry name" value="Recomb_XerC_XerD"/>
    <property type="match status" value="1"/>
</dbReference>
<evidence type="ECO:0000256" key="7">
    <source>
        <dbReference type="ARBA" id="ARBA00023172"/>
    </source>
</evidence>
<dbReference type="AlphaFoldDB" id="A0AA95JBN7"/>
<dbReference type="GO" id="GO:0005737">
    <property type="term" value="C:cytoplasm"/>
    <property type="evidence" value="ECO:0007669"/>
    <property type="project" value="UniProtKB-SubCell"/>
</dbReference>
<keyword evidence="2 9" id="KW-0963">Cytoplasm</keyword>
<dbReference type="InterPro" id="IPR050090">
    <property type="entry name" value="Tyrosine_recombinase_XerCD"/>
</dbReference>
<evidence type="ECO:0000256" key="1">
    <source>
        <dbReference type="ARBA" id="ARBA00004496"/>
    </source>
</evidence>
<keyword evidence="6 9" id="KW-0238">DNA-binding</keyword>
<comment type="caution">
    <text evidence="9">Lacks conserved residue(s) required for the propagation of feature annotation.</text>
</comment>
<dbReference type="GO" id="GO:0003677">
    <property type="term" value="F:DNA binding"/>
    <property type="evidence" value="ECO:0007669"/>
    <property type="project" value="UniProtKB-UniRule"/>
</dbReference>
<dbReference type="InterPro" id="IPR013762">
    <property type="entry name" value="Integrase-like_cat_sf"/>
</dbReference>
<dbReference type="PROSITE" id="PS51900">
    <property type="entry name" value="CB"/>
    <property type="match status" value="1"/>
</dbReference>
<dbReference type="Proteomes" id="UP001178662">
    <property type="component" value="Chromosome"/>
</dbReference>
<dbReference type="InterPro" id="IPR004107">
    <property type="entry name" value="Integrase_SAM-like_N"/>
</dbReference>
<feature type="domain" description="Core-binding (CB)" evidence="12">
    <location>
        <begin position="1"/>
        <end position="87"/>
    </location>
</feature>
<comment type="similarity">
    <text evidence="9">Belongs to the 'phage' integrase family. XerC subfamily.</text>
</comment>
<keyword evidence="3 9" id="KW-0132">Cell division</keyword>
<dbReference type="GO" id="GO:0009037">
    <property type="term" value="F:tyrosine-based site-specific recombinase activity"/>
    <property type="evidence" value="ECO:0007669"/>
    <property type="project" value="UniProtKB-UniRule"/>
</dbReference>
<proteinExistence type="inferred from homology"/>
<dbReference type="Gene3D" id="1.10.443.10">
    <property type="entry name" value="Intergrase catalytic core"/>
    <property type="match status" value="1"/>
</dbReference>
<evidence type="ECO:0000256" key="2">
    <source>
        <dbReference type="ARBA" id="ARBA00022490"/>
    </source>
</evidence>
<dbReference type="GO" id="GO:0051301">
    <property type="term" value="P:cell division"/>
    <property type="evidence" value="ECO:0007669"/>
    <property type="project" value="UniProtKB-KW"/>
</dbReference>
<feature type="active site" evidence="9">
    <location>
        <position position="268"/>
    </location>
</feature>
<feature type="active site" evidence="9">
    <location>
        <position position="242"/>
    </location>
</feature>
<gene>
    <name evidence="9" type="primary">xerC</name>
    <name evidence="13" type="ORF">P0Y55_06165</name>
</gene>
<feature type="active site" evidence="9">
    <location>
        <position position="245"/>
    </location>
</feature>
<dbReference type="GO" id="GO:0007059">
    <property type="term" value="P:chromosome segregation"/>
    <property type="evidence" value="ECO:0007669"/>
    <property type="project" value="UniProtKB-UniRule"/>
</dbReference>
<feature type="compositionally biased region" description="Basic and acidic residues" evidence="10">
    <location>
        <begin position="306"/>
        <end position="315"/>
    </location>
</feature>
<dbReference type="SUPFAM" id="SSF56349">
    <property type="entry name" value="DNA breaking-rejoining enzymes"/>
    <property type="match status" value="1"/>
</dbReference>
<dbReference type="PANTHER" id="PTHR30349">
    <property type="entry name" value="PHAGE INTEGRASE-RELATED"/>
    <property type="match status" value="1"/>
</dbReference>
<feature type="region of interest" description="Disordered" evidence="10">
    <location>
        <begin position="290"/>
        <end position="323"/>
    </location>
</feature>
<dbReference type="InterPro" id="IPR011010">
    <property type="entry name" value="DNA_brk_join_enz"/>
</dbReference>
<evidence type="ECO:0000256" key="5">
    <source>
        <dbReference type="ARBA" id="ARBA00022908"/>
    </source>
</evidence>
<feature type="active site" description="O-(3'-phospho-DNA)-tyrosine intermediate" evidence="9">
    <location>
        <position position="277"/>
    </location>
</feature>
<dbReference type="PROSITE" id="PS51898">
    <property type="entry name" value="TYR_RECOMBINASE"/>
    <property type="match status" value="1"/>
</dbReference>
<dbReference type="InterPro" id="IPR023009">
    <property type="entry name" value="Tyrosine_recombinase_XerC/XerD"/>
</dbReference>
<dbReference type="PANTHER" id="PTHR30349:SF81">
    <property type="entry name" value="TYROSINE RECOMBINASE XERC"/>
    <property type="match status" value="1"/>
</dbReference>
<name>A0AA95JBN7_9BACL</name>
<evidence type="ECO:0000256" key="6">
    <source>
        <dbReference type="ARBA" id="ARBA00023125"/>
    </source>
</evidence>